<evidence type="ECO:0000313" key="2">
    <source>
        <dbReference type="Proteomes" id="UP000789860"/>
    </source>
</evidence>
<proteinExistence type="predicted"/>
<gene>
    <name evidence="1" type="ORF">SCALOS_LOCUS867</name>
</gene>
<accession>A0ACA9K0J0</accession>
<comment type="caution">
    <text evidence="1">The sequence shown here is derived from an EMBL/GenBank/DDBJ whole genome shotgun (WGS) entry which is preliminary data.</text>
</comment>
<name>A0ACA9K0J0_9GLOM</name>
<dbReference type="Proteomes" id="UP000789860">
    <property type="component" value="Unassembled WGS sequence"/>
</dbReference>
<reference evidence="1" key="1">
    <citation type="submission" date="2021-06" db="EMBL/GenBank/DDBJ databases">
        <authorList>
            <person name="Kallberg Y."/>
            <person name="Tangrot J."/>
            <person name="Rosling A."/>
        </authorList>
    </citation>
    <scope>NUCLEOTIDE SEQUENCE</scope>
    <source>
        <strain evidence="1">AU212A</strain>
    </source>
</reference>
<organism evidence="1 2">
    <name type="scientific">Scutellospora calospora</name>
    <dbReference type="NCBI Taxonomy" id="85575"/>
    <lineage>
        <taxon>Eukaryota</taxon>
        <taxon>Fungi</taxon>
        <taxon>Fungi incertae sedis</taxon>
        <taxon>Mucoromycota</taxon>
        <taxon>Glomeromycotina</taxon>
        <taxon>Glomeromycetes</taxon>
        <taxon>Diversisporales</taxon>
        <taxon>Gigasporaceae</taxon>
        <taxon>Scutellospora</taxon>
    </lineage>
</organism>
<sequence length="77" mass="9115">MEIPQGGNRYLVKCKYCLNEFSGKPERLQHYVNQCSDWPTSEKMVYFRKISEESPATRKRVHDENNNTFTSNEHEST</sequence>
<protein>
    <submittedName>
        <fullName evidence="1">2997_t:CDS:1</fullName>
    </submittedName>
</protein>
<evidence type="ECO:0000313" key="1">
    <source>
        <dbReference type="EMBL" id="CAG8444938.1"/>
    </source>
</evidence>
<dbReference type="EMBL" id="CAJVPM010000459">
    <property type="protein sequence ID" value="CAG8444938.1"/>
    <property type="molecule type" value="Genomic_DNA"/>
</dbReference>
<keyword evidence="2" id="KW-1185">Reference proteome</keyword>